<dbReference type="Gene3D" id="3.40.50.150">
    <property type="entry name" value="Vaccinia Virus protein VP39"/>
    <property type="match status" value="1"/>
</dbReference>
<dbReference type="CDD" id="cd02440">
    <property type="entry name" value="AdoMet_MTases"/>
    <property type="match status" value="1"/>
</dbReference>
<sequence length="315" mass="34766">MMSLAVDPSCNSPGSYVSSSENSTTSTLDSITVKHFFENGRRYHGFRHGRYLLPNDKAEQDRLDLLHHVFKTVFTTTPIAPLHTLSPLSRILDLGTGTGRVAIELAYEFPSARVTGIDLSPIQPSWIPSNVDFEVDDLESPWTTAPGSIDYIHARGLGGSIRDWPELLAQIFTALRSGGCVEITEVVGTMMPLGAVGLEYETLLTAAFAKSGRKYRVAEELGELFVSAGFTRITERRVRMPVGTWPALPAMKELGKMWREVVVAGLEAEAVAALTRYEGWTREEVEVLVGNLRSEVVERGSQRLGRVISFVAWKP</sequence>
<evidence type="ECO:0000313" key="3">
    <source>
        <dbReference type="Proteomes" id="UP000326924"/>
    </source>
</evidence>
<reference evidence="2 3" key="1">
    <citation type="submission" date="2019-09" db="EMBL/GenBank/DDBJ databases">
        <title>Draft genome of the ectomycorrhizal ascomycete Sphaerosporella brunnea.</title>
        <authorList>
            <consortium name="DOE Joint Genome Institute"/>
            <person name="Benucci G.M."/>
            <person name="Marozzi G."/>
            <person name="Antonielli L."/>
            <person name="Sanchez S."/>
            <person name="Marco P."/>
            <person name="Wang X."/>
            <person name="Falini L.B."/>
            <person name="Barry K."/>
            <person name="Haridas S."/>
            <person name="Lipzen A."/>
            <person name="Labutti K."/>
            <person name="Grigoriev I.V."/>
            <person name="Murat C."/>
            <person name="Martin F."/>
            <person name="Albertini E."/>
            <person name="Donnini D."/>
            <person name="Bonito G."/>
        </authorList>
    </citation>
    <scope>NUCLEOTIDE SEQUENCE [LARGE SCALE GENOMIC DNA]</scope>
    <source>
        <strain evidence="2 3">Sb_GMNB300</strain>
    </source>
</reference>
<keyword evidence="3" id="KW-1185">Reference proteome</keyword>
<dbReference type="AlphaFoldDB" id="A0A5J5EDY8"/>
<dbReference type="OrthoDB" id="184880at2759"/>
<gene>
    <name evidence="2" type="ORF">FN846DRAFT_978448</name>
</gene>
<dbReference type="SUPFAM" id="SSF53335">
    <property type="entry name" value="S-adenosyl-L-methionine-dependent methyltransferases"/>
    <property type="match status" value="1"/>
</dbReference>
<name>A0A5J5EDY8_9PEZI</name>
<proteinExistence type="predicted"/>
<dbReference type="Proteomes" id="UP000326924">
    <property type="component" value="Unassembled WGS sequence"/>
</dbReference>
<feature type="region of interest" description="Disordered" evidence="1">
    <location>
        <begin position="1"/>
        <end position="23"/>
    </location>
</feature>
<evidence type="ECO:0000256" key="1">
    <source>
        <dbReference type="SAM" id="MobiDB-lite"/>
    </source>
</evidence>
<dbReference type="PANTHER" id="PTHR43591:SF10">
    <property type="entry name" value="ABC TRANSMEMBRANE TYPE-1 DOMAIN-CONTAINING PROTEIN-RELATED"/>
    <property type="match status" value="1"/>
</dbReference>
<dbReference type="InterPro" id="IPR029063">
    <property type="entry name" value="SAM-dependent_MTases_sf"/>
</dbReference>
<accession>A0A5J5EDY8</accession>
<keyword evidence="2" id="KW-0808">Transferase</keyword>
<dbReference type="Pfam" id="PF13489">
    <property type="entry name" value="Methyltransf_23"/>
    <property type="match status" value="1"/>
</dbReference>
<organism evidence="2 3">
    <name type="scientific">Sphaerosporella brunnea</name>
    <dbReference type="NCBI Taxonomy" id="1250544"/>
    <lineage>
        <taxon>Eukaryota</taxon>
        <taxon>Fungi</taxon>
        <taxon>Dikarya</taxon>
        <taxon>Ascomycota</taxon>
        <taxon>Pezizomycotina</taxon>
        <taxon>Pezizomycetes</taxon>
        <taxon>Pezizales</taxon>
        <taxon>Pyronemataceae</taxon>
        <taxon>Sphaerosporella</taxon>
    </lineage>
</organism>
<dbReference type="GO" id="GO:0032259">
    <property type="term" value="P:methylation"/>
    <property type="evidence" value="ECO:0007669"/>
    <property type="project" value="UniProtKB-KW"/>
</dbReference>
<dbReference type="PANTHER" id="PTHR43591">
    <property type="entry name" value="METHYLTRANSFERASE"/>
    <property type="match status" value="1"/>
</dbReference>
<dbReference type="GO" id="GO:0008168">
    <property type="term" value="F:methyltransferase activity"/>
    <property type="evidence" value="ECO:0007669"/>
    <property type="project" value="UniProtKB-KW"/>
</dbReference>
<evidence type="ECO:0000313" key="2">
    <source>
        <dbReference type="EMBL" id="KAA8893540.1"/>
    </source>
</evidence>
<dbReference type="EMBL" id="VXIS01000430">
    <property type="protein sequence ID" value="KAA8893540.1"/>
    <property type="molecule type" value="Genomic_DNA"/>
</dbReference>
<keyword evidence="2" id="KW-0489">Methyltransferase</keyword>
<dbReference type="InParanoid" id="A0A5J5EDY8"/>
<protein>
    <submittedName>
        <fullName evidence="2">S-adenosyl-L-methionine-dependent methyltransferase</fullName>
    </submittedName>
</protein>
<comment type="caution">
    <text evidence="2">The sequence shown here is derived from an EMBL/GenBank/DDBJ whole genome shotgun (WGS) entry which is preliminary data.</text>
</comment>